<organism evidence="2 3">
    <name type="scientific">Aphis craccivora</name>
    <name type="common">Cowpea aphid</name>
    <dbReference type="NCBI Taxonomy" id="307492"/>
    <lineage>
        <taxon>Eukaryota</taxon>
        <taxon>Metazoa</taxon>
        <taxon>Ecdysozoa</taxon>
        <taxon>Arthropoda</taxon>
        <taxon>Hexapoda</taxon>
        <taxon>Insecta</taxon>
        <taxon>Pterygota</taxon>
        <taxon>Neoptera</taxon>
        <taxon>Paraneoptera</taxon>
        <taxon>Hemiptera</taxon>
        <taxon>Sternorrhyncha</taxon>
        <taxon>Aphidomorpha</taxon>
        <taxon>Aphidoidea</taxon>
        <taxon>Aphididae</taxon>
        <taxon>Aphidini</taxon>
        <taxon>Aphis</taxon>
        <taxon>Aphis</taxon>
    </lineage>
</organism>
<keyword evidence="1" id="KW-1133">Transmembrane helix</keyword>
<feature type="transmembrane region" description="Helical" evidence="1">
    <location>
        <begin position="12"/>
        <end position="31"/>
    </location>
</feature>
<evidence type="ECO:0000313" key="2">
    <source>
        <dbReference type="EMBL" id="KAF0769406.1"/>
    </source>
</evidence>
<evidence type="ECO:0000313" key="3">
    <source>
        <dbReference type="Proteomes" id="UP000478052"/>
    </source>
</evidence>
<keyword evidence="1" id="KW-0472">Membrane</keyword>
<accession>A0A6G0ZEL8</accession>
<gene>
    <name evidence="2" type="ORF">FWK35_00000868</name>
</gene>
<comment type="caution">
    <text evidence="2">The sequence shown here is derived from an EMBL/GenBank/DDBJ whole genome shotgun (WGS) entry which is preliminary data.</text>
</comment>
<proteinExistence type="predicted"/>
<keyword evidence="1" id="KW-0812">Transmembrane</keyword>
<name>A0A6G0ZEL8_APHCR</name>
<reference evidence="2 3" key="1">
    <citation type="submission" date="2019-08" db="EMBL/GenBank/DDBJ databases">
        <title>Whole genome of Aphis craccivora.</title>
        <authorList>
            <person name="Voronova N.V."/>
            <person name="Shulinski R.S."/>
            <person name="Bandarenka Y.V."/>
            <person name="Zhorov D.G."/>
            <person name="Warner D."/>
        </authorList>
    </citation>
    <scope>NUCLEOTIDE SEQUENCE [LARGE SCALE GENOMIC DNA]</scope>
    <source>
        <strain evidence="2">180601</strain>
        <tissue evidence="2">Whole Body</tissue>
    </source>
</reference>
<keyword evidence="3" id="KW-1185">Reference proteome</keyword>
<feature type="non-terminal residue" evidence="2">
    <location>
        <position position="1"/>
    </location>
</feature>
<protein>
    <submittedName>
        <fullName evidence="2">Uncharacterized protein</fullName>
    </submittedName>
</protein>
<dbReference type="AlphaFoldDB" id="A0A6G0ZEL8"/>
<dbReference type="EMBL" id="VUJU01000601">
    <property type="protein sequence ID" value="KAF0769406.1"/>
    <property type="molecule type" value="Genomic_DNA"/>
</dbReference>
<sequence>NRFGQKLVLRKNSRFTLIIFWFFPALLKTIVKFKK</sequence>
<dbReference type="Proteomes" id="UP000478052">
    <property type="component" value="Unassembled WGS sequence"/>
</dbReference>
<evidence type="ECO:0000256" key="1">
    <source>
        <dbReference type="SAM" id="Phobius"/>
    </source>
</evidence>